<dbReference type="EMBL" id="JAQQWP010000003">
    <property type="protein sequence ID" value="KAK8124108.1"/>
    <property type="molecule type" value="Genomic_DNA"/>
</dbReference>
<feature type="region of interest" description="Disordered" evidence="1">
    <location>
        <begin position="50"/>
        <end position="98"/>
    </location>
</feature>
<dbReference type="Proteomes" id="UP001392437">
    <property type="component" value="Unassembled WGS sequence"/>
</dbReference>
<accession>A0AAW0R535</accession>
<keyword evidence="3" id="KW-1185">Reference proteome</keyword>
<organism evidence="2 3">
    <name type="scientific">Apiospora kogelbergensis</name>
    <dbReference type="NCBI Taxonomy" id="1337665"/>
    <lineage>
        <taxon>Eukaryota</taxon>
        <taxon>Fungi</taxon>
        <taxon>Dikarya</taxon>
        <taxon>Ascomycota</taxon>
        <taxon>Pezizomycotina</taxon>
        <taxon>Sordariomycetes</taxon>
        <taxon>Xylariomycetidae</taxon>
        <taxon>Amphisphaeriales</taxon>
        <taxon>Apiosporaceae</taxon>
        <taxon>Apiospora</taxon>
    </lineage>
</organism>
<proteinExistence type="predicted"/>
<feature type="compositionally biased region" description="Polar residues" evidence="1">
    <location>
        <begin position="50"/>
        <end position="73"/>
    </location>
</feature>
<name>A0AAW0R535_9PEZI</name>
<comment type="caution">
    <text evidence="2">The sequence shown here is derived from an EMBL/GenBank/DDBJ whole genome shotgun (WGS) entry which is preliminary data.</text>
</comment>
<evidence type="ECO:0000256" key="1">
    <source>
        <dbReference type="SAM" id="MobiDB-lite"/>
    </source>
</evidence>
<evidence type="ECO:0000313" key="2">
    <source>
        <dbReference type="EMBL" id="KAK8124108.1"/>
    </source>
</evidence>
<evidence type="ECO:0000313" key="3">
    <source>
        <dbReference type="Proteomes" id="UP001392437"/>
    </source>
</evidence>
<protein>
    <submittedName>
        <fullName evidence="2">Uncharacterized protein</fullName>
    </submittedName>
</protein>
<sequence length="328" mass="37327">MAHLDEEGWEDLVDWIEDLPVGGALACSFDRPHVVKGLRIWLHGLTNGPSGHSSYHPSDRPGQSSVPISTENPARNAPERPQGGGSDLPPSSRLPHMMAIPPQFRPLTNTELGMLKNIDDDIFWPQPNQSTGSQPWHNINEIAMNLGQASHYLAGTVPVTDEGLKRYSFKNVGLFKVPVPILLEDERRGDRFMKGLLPMSRTDRRLQHWKSLNYIRHENGDLGAIVEIHDGDFHPNTIDNCELFALSILLDRQTCWDNNKPKLKAWIVSIKTHHFRVLEAYLDQQLNKNDFHFSIVEERPYTKGRVKSLDGGDEEWKWLLSWVFAQPT</sequence>
<dbReference type="AlphaFoldDB" id="A0AAW0R535"/>
<gene>
    <name evidence="2" type="ORF">PG999_004026</name>
</gene>
<reference evidence="2 3" key="1">
    <citation type="submission" date="2023-01" db="EMBL/GenBank/DDBJ databases">
        <title>Analysis of 21 Apiospora genomes using comparative genomics revels a genus with tremendous synthesis potential of carbohydrate active enzymes and secondary metabolites.</title>
        <authorList>
            <person name="Sorensen T."/>
        </authorList>
    </citation>
    <scope>NUCLEOTIDE SEQUENCE [LARGE SCALE GENOMIC DNA]</scope>
    <source>
        <strain evidence="2 3">CBS 117206</strain>
    </source>
</reference>